<name>A0A127Q1N5_9BURK</name>
<dbReference type="Proteomes" id="UP000074561">
    <property type="component" value="Chromosome"/>
</dbReference>
<dbReference type="PATRIC" id="fig|279113.9.peg.1358"/>
<evidence type="ECO:0000313" key="1">
    <source>
        <dbReference type="EMBL" id="AMP03745.1"/>
    </source>
</evidence>
<evidence type="ECO:0000313" key="2">
    <source>
        <dbReference type="Proteomes" id="UP000074561"/>
    </source>
</evidence>
<dbReference type="EMBL" id="CP013234">
    <property type="protein sequence ID" value="AMP03745.1"/>
    <property type="molecule type" value="Genomic_DNA"/>
</dbReference>
<proteinExistence type="predicted"/>
<gene>
    <name evidence="1" type="ORF">CPter91_1364</name>
</gene>
<sequence>MMDMTQNSSSHWMAIYDLASRSETTSKLSPKAPTATAAMRLLMRLARE</sequence>
<dbReference type="AlphaFoldDB" id="A0A127Q1N5"/>
<accession>A0A127Q1N5</accession>
<dbReference type="KEGG" id="cpra:CPter91_1364"/>
<reference evidence="1 2" key="1">
    <citation type="submission" date="2015-11" db="EMBL/GenBank/DDBJ databases">
        <title>Exploring the genomic traits of fungus-feeding bacterial genus Collimonas.</title>
        <authorList>
            <person name="Song C."/>
            <person name="Schmidt R."/>
            <person name="de Jager V."/>
            <person name="Krzyzanowska D."/>
            <person name="Jongedijk E."/>
            <person name="Cankar K."/>
            <person name="Beekwilder J."/>
            <person name="van Veen A."/>
            <person name="de Boer W."/>
            <person name="van Veen J.A."/>
            <person name="Garbeva P."/>
        </authorList>
    </citation>
    <scope>NUCLEOTIDE SEQUENCE [LARGE SCALE GENOMIC DNA]</scope>
    <source>
        <strain evidence="1 2">Ter91</strain>
    </source>
</reference>
<organism evidence="1 2">
    <name type="scientific">Collimonas pratensis</name>
    <dbReference type="NCBI Taxonomy" id="279113"/>
    <lineage>
        <taxon>Bacteria</taxon>
        <taxon>Pseudomonadati</taxon>
        <taxon>Pseudomonadota</taxon>
        <taxon>Betaproteobacteria</taxon>
        <taxon>Burkholderiales</taxon>
        <taxon>Oxalobacteraceae</taxon>
        <taxon>Collimonas</taxon>
    </lineage>
</organism>
<dbReference type="STRING" id="279113.CPter91_1364"/>
<protein>
    <submittedName>
        <fullName evidence="1">Uncharacterized protein</fullName>
    </submittedName>
</protein>